<dbReference type="AlphaFoldDB" id="G4TNW0"/>
<dbReference type="OrthoDB" id="2898509at2759"/>
<gene>
    <name evidence="1" type="ORF">PIIN_06958</name>
</gene>
<sequence length="133" mass="15121">MQALRTQITDLSKQTGVIEVWEFDDGEYARQLQKLSDYELYERHRHKVMWTISSWAGVSFGLSFAVATDGLGIVVPAYSARQLFVQTRKGLLIQEEMRERNLKFHECATFTGFSSIVGQAFGKLRQGDVGGKR</sequence>
<comment type="caution">
    <text evidence="1">The sequence shown here is derived from an EMBL/GenBank/DDBJ whole genome shotgun (WGS) entry which is preliminary data.</text>
</comment>
<name>G4TNW0_SERID</name>
<dbReference type="HOGENOM" id="CLU_1907492_0_0_1"/>
<evidence type="ECO:0000313" key="2">
    <source>
        <dbReference type="Proteomes" id="UP000007148"/>
    </source>
</evidence>
<proteinExistence type="predicted"/>
<dbReference type="EMBL" id="CAFZ01000196">
    <property type="protein sequence ID" value="CCA73003.1"/>
    <property type="molecule type" value="Genomic_DNA"/>
</dbReference>
<accession>G4TNW0</accession>
<organism evidence="1 2">
    <name type="scientific">Serendipita indica (strain DSM 11827)</name>
    <name type="common">Root endophyte fungus</name>
    <name type="synonym">Piriformospora indica</name>
    <dbReference type="NCBI Taxonomy" id="1109443"/>
    <lineage>
        <taxon>Eukaryota</taxon>
        <taxon>Fungi</taxon>
        <taxon>Dikarya</taxon>
        <taxon>Basidiomycota</taxon>
        <taxon>Agaricomycotina</taxon>
        <taxon>Agaricomycetes</taxon>
        <taxon>Sebacinales</taxon>
        <taxon>Serendipitaceae</taxon>
        <taxon>Serendipita</taxon>
    </lineage>
</organism>
<protein>
    <submittedName>
        <fullName evidence="1">Uncharacterized protein</fullName>
    </submittedName>
</protein>
<dbReference type="InParanoid" id="G4TNW0"/>
<dbReference type="Proteomes" id="UP000007148">
    <property type="component" value="Unassembled WGS sequence"/>
</dbReference>
<evidence type="ECO:0000313" key="1">
    <source>
        <dbReference type="EMBL" id="CCA73003.1"/>
    </source>
</evidence>
<reference evidence="1 2" key="1">
    <citation type="journal article" date="2011" name="PLoS Pathog.">
        <title>Endophytic Life Strategies Decoded by Genome and Transcriptome Analyses of the Mutualistic Root Symbiont Piriformospora indica.</title>
        <authorList>
            <person name="Zuccaro A."/>
            <person name="Lahrmann U."/>
            <person name="Guldener U."/>
            <person name="Langen G."/>
            <person name="Pfiffi S."/>
            <person name="Biedenkopf D."/>
            <person name="Wong P."/>
            <person name="Samans B."/>
            <person name="Grimm C."/>
            <person name="Basiewicz M."/>
            <person name="Murat C."/>
            <person name="Martin F."/>
            <person name="Kogel K.H."/>
        </authorList>
    </citation>
    <scope>NUCLEOTIDE SEQUENCE [LARGE SCALE GENOMIC DNA]</scope>
    <source>
        <strain evidence="1 2">DSM 11827</strain>
    </source>
</reference>
<keyword evidence="2" id="KW-1185">Reference proteome</keyword>